<sequence>MMNIFQGLRMRKRSVLSGLCFLSLLYAGVQFYIQDDYSPLQLLSSVENEASRLLRFISQPHVHCNDSLATGNSSKWLICVDAEIGIPFLQSDDQKLIVYSVGPKKDYSFEQIASVNLSTKLFVFCHDECPKDLMHVNPSKATFYKTVIVPNDPADFARNSFDSQTLNTVIKTLHHNIIHILKLDTFVEDVESSEVLRFLIDDSFIQSVQELHFVVKLDKLDEDFIYSWYRVLYALFTTAGFRLFHTSASDSLCLQDTIMESCTYYLSWIKKPPPHVFVMYPPAIDGSRENEEDRLLNYLHNTKSKDILFTRVLLKSVSFNRNPRAFDALSLDLSTTILKKSAQSCHIIILRSTAFSISDKRPIEGCNAVSFVYSVKTDGSVLINAVSELSRVSRKNQDTNLLEIVKLSEKTIMFIDLHESWEVLGLLSAMALPKHLDQVIVRGNIFPTNGRSIHSVLRNRYSELQRLQEFSLSLVKTDQMSSTDLKFSGTESNLYILNFVKNYVL</sequence>
<evidence type="ECO:0000313" key="1">
    <source>
        <dbReference type="EMBL" id="RUS72321.1"/>
    </source>
</evidence>
<accession>A0A433SSV1</accession>
<evidence type="ECO:0000313" key="2">
    <source>
        <dbReference type="Proteomes" id="UP000271974"/>
    </source>
</evidence>
<name>A0A433SSV1_ELYCH</name>
<protein>
    <submittedName>
        <fullName evidence="1">Uncharacterized protein</fullName>
    </submittedName>
</protein>
<comment type="caution">
    <text evidence="1">The sequence shown here is derived from an EMBL/GenBank/DDBJ whole genome shotgun (WGS) entry which is preliminary data.</text>
</comment>
<gene>
    <name evidence="1" type="ORF">EGW08_019913</name>
</gene>
<dbReference type="Proteomes" id="UP000271974">
    <property type="component" value="Unassembled WGS sequence"/>
</dbReference>
<organism evidence="1 2">
    <name type="scientific">Elysia chlorotica</name>
    <name type="common">Eastern emerald elysia</name>
    <name type="synonym">Sea slug</name>
    <dbReference type="NCBI Taxonomy" id="188477"/>
    <lineage>
        <taxon>Eukaryota</taxon>
        <taxon>Metazoa</taxon>
        <taxon>Spiralia</taxon>
        <taxon>Lophotrochozoa</taxon>
        <taxon>Mollusca</taxon>
        <taxon>Gastropoda</taxon>
        <taxon>Heterobranchia</taxon>
        <taxon>Euthyneura</taxon>
        <taxon>Panpulmonata</taxon>
        <taxon>Sacoglossa</taxon>
        <taxon>Placobranchoidea</taxon>
        <taxon>Plakobranchidae</taxon>
        <taxon>Elysia</taxon>
    </lineage>
</organism>
<dbReference type="OrthoDB" id="6066778at2759"/>
<reference evidence="1 2" key="1">
    <citation type="submission" date="2019-01" db="EMBL/GenBank/DDBJ databases">
        <title>A draft genome assembly of the solar-powered sea slug Elysia chlorotica.</title>
        <authorList>
            <person name="Cai H."/>
            <person name="Li Q."/>
            <person name="Fang X."/>
            <person name="Li J."/>
            <person name="Curtis N.E."/>
            <person name="Altenburger A."/>
            <person name="Shibata T."/>
            <person name="Feng M."/>
            <person name="Maeda T."/>
            <person name="Schwartz J.A."/>
            <person name="Shigenobu S."/>
            <person name="Lundholm N."/>
            <person name="Nishiyama T."/>
            <person name="Yang H."/>
            <person name="Hasebe M."/>
            <person name="Li S."/>
            <person name="Pierce S.K."/>
            <person name="Wang J."/>
        </authorList>
    </citation>
    <scope>NUCLEOTIDE SEQUENCE [LARGE SCALE GENOMIC DNA]</scope>
    <source>
        <strain evidence="1">EC2010</strain>
        <tissue evidence="1">Whole organism of an adult</tissue>
    </source>
</reference>
<dbReference type="PANTHER" id="PTHR32026:SF10">
    <property type="entry name" value="METHYLTRANSFERASE-LIKE PROTEIN 24-RELATED"/>
    <property type="match status" value="1"/>
</dbReference>
<dbReference type="PANTHER" id="PTHR32026">
    <property type="entry name" value="METHYLTRANSFERASE-LIKE PROTEIN 24"/>
    <property type="match status" value="1"/>
</dbReference>
<dbReference type="InterPro" id="IPR026913">
    <property type="entry name" value="METTL24"/>
</dbReference>
<dbReference type="EMBL" id="RQTK01001081">
    <property type="protein sequence ID" value="RUS72321.1"/>
    <property type="molecule type" value="Genomic_DNA"/>
</dbReference>
<dbReference type="AlphaFoldDB" id="A0A433SSV1"/>
<keyword evidence="2" id="KW-1185">Reference proteome</keyword>
<dbReference type="STRING" id="188477.A0A433SSV1"/>
<proteinExistence type="predicted"/>